<gene>
    <name evidence="1" type="ORF">BMW23_0705</name>
</gene>
<sequence length="39" mass="4814">MEISMYTDNIFLIYMYCLHGNCNVYEKYFFNILYTLIES</sequence>
<keyword evidence="2" id="KW-1185">Reference proteome</keyword>
<accession>A0A2H4UV04</accession>
<dbReference type="Proteomes" id="UP000240325">
    <property type="component" value="Segment"/>
</dbReference>
<organism evidence="1">
    <name type="scientific">Bodo saltans virus</name>
    <dbReference type="NCBI Taxonomy" id="2024608"/>
    <lineage>
        <taxon>Viruses</taxon>
        <taxon>Varidnaviria</taxon>
        <taxon>Bamfordvirae</taxon>
        <taxon>Nucleocytoviricota</taxon>
        <taxon>Megaviricetes</taxon>
        <taxon>Imitervirales</taxon>
        <taxon>Mimiviridae</taxon>
        <taxon>Klosneuvirinae</taxon>
        <taxon>Theiavirus</taxon>
        <taxon>Theiavirus salishense</taxon>
    </lineage>
</organism>
<evidence type="ECO:0000313" key="2">
    <source>
        <dbReference type="Proteomes" id="UP000240325"/>
    </source>
</evidence>
<dbReference type="EMBL" id="MF782455">
    <property type="protein sequence ID" value="ATZ80751.1"/>
    <property type="molecule type" value="Genomic_DNA"/>
</dbReference>
<proteinExistence type="predicted"/>
<reference evidence="1" key="1">
    <citation type="journal article" date="2017" name="Elife">
        <title>The kinetoplastid-infecting Bodo saltans virus (BsV), a window into the most abundant giant viruses in the sea.</title>
        <authorList>
            <person name="Deeg C.M."/>
            <person name="Chow C.-E.T."/>
            <person name="Suttle C.A."/>
        </authorList>
    </citation>
    <scope>NUCLEOTIDE SEQUENCE</scope>
    <source>
        <strain evidence="1">NG1</strain>
    </source>
</reference>
<name>A0A2H4UV04_9VIRU</name>
<evidence type="ECO:0000313" key="1">
    <source>
        <dbReference type="EMBL" id="ATZ80751.1"/>
    </source>
</evidence>
<protein>
    <submittedName>
        <fullName evidence="1">Uncharacterized protein</fullName>
    </submittedName>
</protein>